<accession>A0A292PX81</accession>
<feature type="non-terminal residue" evidence="2">
    <location>
        <position position="551"/>
    </location>
</feature>
<sequence length="551" mass="60422">ASLLYSAGNFGESISILEDAVNLIPSVDLRFLKRDDQQHMLSKISGLASIAASVALQAGRSAYDGLKILELGRGIIMGILIDSRSDVSDLKTDHPLTFARFHRLRVEIDSPADGINNTSGETPNKCQNSVISRRWDAVNEMEETLRYIRSLPGYAGFLLPPSQDALMKMATNGPIVVFNCTAYRSDAIIVTTSAITSLHLQKLKYEETSRRMKQLASFGGGSLVKQGQDTKKLKGLLLWLWDVAVGPVIDHLQWEGTPFSESVHDTNSRRIWWIGVGQLSMAPFHAAGDHSPGSTRNTLSRAISTYIPTIKALSYARQSHLQLFDEYGASFSLGRSKKAKILQKRNPRLLLVPMPKTPGAADLPGVGQEIQHILDSTDKNSIEATVVANPTPAEVLEKVKHHDIVHFACHGKSCMNPSDSHLALFSQNGYNADKLLARDISNLVAQNAQIAYLSACSSAKNPSAGLADEVIHLASAFQLAGFTHTFANMWETNDNAACEVARDFYNMLFQNRESGEDDHQRVSTAFYKAVKKVRDAKPGSPLLWAPFVHTG</sequence>
<feature type="domain" description="CHAT" evidence="1">
    <location>
        <begin position="237"/>
        <end position="551"/>
    </location>
</feature>
<keyword evidence="3" id="KW-1185">Reference proteome</keyword>
<reference evidence="2" key="1">
    <citation type="submission" date="2015-10" db="EMBL/GenBank/DDBJ databases">
        <authorList>
            <person name="Regsiter A."/>
            <person name="william w."/>
        </authorList>
    </citation>
    <scope>NUCLEOTIDE SEQUENCE</scope>
    <source>
        <strain evidence="2">Montdore</strain>
    </source>
</reference>
<evidence type="ECO:0000259" key="1">
    <source>
        <dbReference type="Pfam" id="PF12770"/>
    </source>
</evidence>
<gene>
    <name evidence="2" type="ORF">GSTUAT00004826001</name>
</gene>
<evidence type="ECO:0000313" key="3">
    <source>
        <dbReference type="Proteomes" id="UP001412239"/>
    </source>
</evidence>
<name>A0A292PX81_9PEZI</name>
<feature type="non-terminal residue" evidence="2">
    <location>
        <position position="1"/>
    </location>
</feature>
<dbReference type="Proteomes" id="UP001412239">
    <property type="component" value="Unassembled WGS sequence"/>
</dbReference>
<dbReference type="InterPro" id="IPR024983">
    <property type="entry name" value="CHAT_dom"/>
</dbReference>
<dbReference type="Pfam" id="PF12770">
    <property type="entry name" value="CHAT"/>
    <property type="match status" value="1"/>
</dbReference>
<protein>
    <recommendedName>
        <fullName evidence="1">CHAT domain-containing protein</fullName>
    </recommendedName>
</protein>
<organism evidence="2 3">
    <name type="scientific">Tuber aestivum</name>
    <name type="common">summer truffle</name>
    <dbReference type="NCBI Taxonomy" id="59557"/>
    <lineage>
        <taxon>Eukaryota</taxon>
        <taxon>Fungi</taxon>
        <taxon>Dikarya</taxon>
        <taxon>Ascomycota</taxon>
        <taxon>Pezizomycotina</taxon>
        <taxon>Pezizomycetes</taxon>
        <taxon>Pezizales</taxon>
        <taxon>Tuberaceae</taxon>
        <taxon>Tuber</taxon>
    </lineage>
</organism>
<dbReference type="EMBL" id="LN891031">
    <property type="protein sequence ID" value="CUS11103.1"/>
    <property type="molecule type" value="Genomic_DNA"/>
</dbReference>
<evidence type="ECO:0000313" key="2">
    <source>
        <dbReference type="EMBL" id="CUS11103.1"/>
    </source>
</evidence>
<proteinExistence type="predicted"/>
<dbReference type="AlphaFoldDB" id="A0A292PX81"/>